<reference evidence="2" key="1">
    <citation type="submission" date="2023-03" db="EMBL/GenBank/DDBJ databases">
        <title>Massive genome expansion in bonnet fungi (Mycena s.s.) driven by repeated elements and novel gene families across ecological guilds.</title>
        <authorList>
            <consortium name="Lawrence Berkeley National Laboratory"/>
            <person name="Harder C.B."/>
            <person name="Miyauchi S."/>
            <person name="Viragh M."/>
            <person name="Kuo A."/>
            <person name="Thoen E."/>
            <person name="Andreopoulos B."/>
            <person name="Lu D."/>
            <person name="Skrede I."/>
            <person name="Drula E."/>
            <person name="Henrissat B."/>
            <person name="Morin E."/>
            <person name="Kohler A."/>
            <person name="Barry K."/>
            <person name="LaButti K."/>
            <person name="Morin E."/>
            <person name="Salamov A."/>
            <person name="Lipzen A."/>
            <person name="Mereny Z."/>
            <person name="Hegedus B."/>
            <person name="Baldrian P."/>
            <person name="Stursova M."/>
            <person name="Weitz H."/>
            <person name="Taylor A."/>
            <person name="Grigoriev I.V."/>
            <person name="Nagy L.G."/>
            <person name="Martin F."/>
            <person name="Kauserud H."/>
        </authorList>
    </citation>
    <scope>NUCLEOTIDE SEQUENCE</scope>
    <source>
        <strain evidence="2">CBHHK182m</strain>
    </source>
</reference>
<evidence type="ECO:0000313" key="3">
    <source>
        <dbReference type="Proteomes" id="UP001215598"/>
    </source>
</evidence>
<accession>A0AAD7GX98</accession>
<sequence length="228" mass="25469">MPSTVAWTPSYLGISPPGGLDDLNAYDFFASTPTEEWPDAMRNAQGCYPTTKYDRPLGNDVRVACTLLHLSPENSMAREEFSDRAMLLFSARDLFARYVCLGGLRFGQRPIHEPYGFMTGNITMEHIASWFSAHGIAVASEDVLHLESYARSHRNRRAGNTNPECEVFAEWPHGPSSAAGLQEKDVTSWANLVHPPLRSDSLSTYPRRPSAPDEPIPEDIEMKKIQEV</sequence>
<organism evidence="2 3">
    <name type="scientific">Mycena metata</name>
    <dbReference type="NCBI Taxonomy" id="1033252"/>
    <lineage>
        <taxon>Eukaryota</taxon>
        <taxon>Fungi</taxon>
        <taxon>Dikarya</taxon>
        <taxon>Basidiomycota</taxon>
        <taxon>Agaricomycotina</taxon>
        <taxon>Agaricomycetes</taxon>
        <taxon>Agaricomycetidae</taxon>
        <taxon>Agaricales</taxon>
        <taxon>Marasmiineae</taxon>
        <taxon>Mycenaceae</taxon>
        <taxon>Mycena</taxon>
    </lineage>
</organism>
<dbReference type="AlphaFoldDB" id="A0AAD7GX98"/>
<evidence type="ECO:0000256" key="1">
    <source>
        <dbReference type="SAM" id="MobiDB-lite"/>
    </source>
</evidence>
<evidence type="ECO:0000313" key="2">
    <source>
        <dbReference type="EMBL" id="KAJ7707220.1"/>
    </source>
</evidence>
<proteinExistence type="predicted"/>
<gene>
    <name evidence="2" type="ORF">B0H16DRAFT_1481615</name>
</gene>
<keyword evidence="3" id="KW-1185">Reference proteome</keyword>
<feature type="region of interest" description="Disordered" evidence="1">
    <location>
        <begin position="196"/>
        <end position="228"/>
    </location>
</feature>
<protein>
    <submittedName>
        <fullName evidence="2">Uncharacterized protein</fullName>
    </submittedName>
</protein>
<name>A0AAD7GX98_9AGAR</name>
<dbReference type="EMBL" id="JARKIB010000445">
    <property type="protein sequence ID" value="KAJ7707220.1"/>
    <property type="molecule type" value="Genomic_DNA"/>
</dbReference>
<dbReference type="Proteomes" id="UP001215598">
    <property type="component" value="Unassembled WGS sequence"/>
</dbReference>
<comment type="caution">
    <text evidence="2">The sequence shown here is derived from an EMBL/GenBank/DDBJ whole genome shotgun (WGS) entry which is preliminary data.</text>
</comment>